<organism evidence="1 2">
    <name type="scientific">Nicotiana tabacum</name>
    <name type="common">Common tobacco</name>
    <dbReference type="NCBI Taxonomy" id="4097"/>
    <lineage>
        <taxon>Eukaryota</taxon>
        <taxon>Viridiplantae</taxon>
        <taxon>Streptophyta</taxon>
        <taxon>Embryophyta</taxon>
        <taxon>Tracheophyta</taxon>
        <taxon>Spermatophyta</taxon>
        <taxon>Magnoliopsida</taxon>
        <taxon>eudicotyledons</taxon>
        <taxon>Gunneridae</taxon>
        <taxon>Pentapetalae</taxon>
        <taxon>asterids</taxon>
        <taxon>lamiids</taxon>
        <taxon>Solanales</taxon>
        <taxon>Solanaceae</taxon>
        <taxon>Nicotianoideae</taxon>
        <taxon>Nicotianeae</taxon>
        <taxon>Nicotiana</taxon>
    </lineage>
</organism>
<protein>
    <submittedName>
        <fullName evidence="2">Uncharacterized protein LOC142172656</fullName>
    </submittedName>
</protein>
<gene>
    <name evidence="2" type="primary">LOC142172656</name>
</gene>
<name>A0AC58T5G7_TOBAC</name>
<evidence type="ECO:0000313" key="2">
    <source>
        <dbReference type="RefSeq" id="XP_075092424.1"/>
    </source>
</evidence>
<reference evidence="1" key="1">
    <citation type="journal article" date="2014" name="Nat. Commun.">
        <title>The tobacco genome sequence and its comparison with those of tomato and potato.</title>
        <authorList>
            <person name="Sierro N."/>
            <person name="Battey J.N."/>
            <person name="Ouadi S."/>
            <person name="Bakaher N."/>
            <person name="Bovet L."/>
            <person name="Willig A."/>
            <person name="Goepfert S."/>
            <person name="Peitsch M.C."/>
            <person name="Ivanov N.V."/>
        </authorList>
    </citation>
    <scope>NUCLEOTIDE SEQUENCE [LARGE SCALE GENOMIC DNA]</scope>
</reference>
<accession>A0AC58T5G7</accession>
<dbReference type="RefSeq" id="XP_075092424.1">
    <property type="nucleotide sequence ID" value="XM_075236323.1"/>
</dbReference>
<keyword evidence="1" id="KW-1185">Reference proteome</keyword>
<reference evidence="2" key="2">
    <citation type="submission" date="2025-08" db="UniProtKB">
        <authorList>
            <consortium name="RefSeq"/>
        </authorList>
    </citation>
    <scope>IDENTIFICATION</scope>
    <source>
        <tissue evidence="2">Leaf</tissue>
    </source>
</reference>
<proteinExistence type="predicted"/>
<sequence length="466" mass="54706">MDAIALVRHFGKPDIFMTITCNPSWPEIKEHLLPTDETQNRPDLISRVFRAKVEEMKTDILKRSIFGKVAAFMYSIEFQKCGLPHAHFLVILTDDYKLLTPEAYDKFVCAELPGPDTYSYLHKLVVKHMMHGTCGHLNPTNLCMKRNECKFKYPKSFADETTKGKNSYPIYRRRNTGKSVKVRKQFLDNSWVVPYNPYLLCKYNCHINVEVCSDIKVVKYIYKYIYKGHDKISFGLHEDNANIQIDEIKEYQSARWVSPPEAMWRLFAFPISEMTPSVYHLPLHLDGLQFVSFKKTNTIDSIVKNPMIKKTMLTEFFLMNETNKDTKELKLLYKDFPQHFVWSSSYKMWTQRQQGHVIGRVVTCHPTEGERYYLRLLLMNVRAPKSYKDLITVNEICCDTFRESAEKRGLLHCDNSLIECMLEAACYQMPYSLRRLFATILVYCSPDNPRELWEQFEDSMPKILKS</sequence>
<evidence type="ECO:0000313" key="1">
    <source>
        <dbReference type="Proteomes" id="UP000790787"/>
    </source>
</evidence>
<dbReference type="Proteomes" id="UP000790787">
    <property type="component" value="Chromosome 18"/>
</dbReference>